<dbReference type="Pfam" id="PF00534">
    <property type="entry name" value="Glycos_transf_1"/>
    <property type="match status" value="1"/>
</dbReference>
<protein>
    <submittedName>
        <fullName evidence="2">Glycosyltransferase family 4 protein</fullName>
        <ecNumber evidence="2">2.4.-.-</ecNumber>
    </submittedName>
</protein>
<dbReference type="PANTHER" id="PTHR12526:SF638">
    <property type="entry name" value="SPORE COAT PROTEIN SA"/>
    <property type="match status" value="1"/>
</dbReference>
<dbReference type="Gene3D" id="3.40.50.2000">
    <property type="entry name" value="Glycogen Phosphorylase B"/>
    <property type="match status" value="2"/>
</dbReference>
<gene>
    <name evidence="2" type="ORF">ACFSX9_13720</name>
</gene>
<name>A0ABW5ZBE4_9FLAO</name>
<evidence type="ECO:0000313" key="2">
    <source>
        <dbReference type="EMBL" id="MFD2909791.1"/>
    </source>
</evidence>
<dbReference type="Proteomes" id="UP001597549">
    <property type="component" value="Unassembled WGS sequence"/>
</dbReference>
<dbReference type="CDD" id="cd03801">
    <property type="entry name" value="GT4_PimA-like"/>
    <property type="match status" value="1"/>
</dbReference>
<organism evidence="2 3">
    <name type="scientific">Flavobacterium ardleyense</name>
    <dbReference type="NCBI Taxonomy" id="2038737"/>
    <lineage>
        <taxon>Bacteria</taxon>
        <taxon>Pseudomonadati</taxon>
        <taxon>Bacteroidota</taxon>
        <taxon>Flavobacteriia</taxon>
        <taxon>Flavobacteriales</taxon>
        <taxon>Flavobacteriaceae</taxon>
        <taxon>Flavobacterium</taxon>
    </lineage>
</organism>
<keyword evidence="2" id="KW-0808">Transferase</keyword>
<dbReference type="EMBL" id="JBHUOL010000021">
    <property type="protein sequence ID" value="MFD2909791.1"/>
    <property type="molecule type" value="Genomic_DNA"/>
</dbReference>
<keyword evidence="2" id="KW-0328">Glycosyltransferase</keyword>
<comment type="caution">
    <text evidence="2">The sequence shown here is derived from an EMBL/GenBank/DDBJ whole genome shotgun (WGS) entry which is preliminary data.</text>
</comment>
<dbReference type="EC" id="2.4.-.-" evidence="2"/>
<accession>A0ABW5ZBE4</accession>
<sequence>MFKFYKFIFFSIPYHQIGGAERVHLNIIKSLKNKPFVFFDNCNSEEIGQEFKDSAYCFSIKSNKSKKYALQFIHVISVVFRVTLFGCNTVTFYNFIGSLKGKVKAIDLTHAFSFPEKGMEITSLPFVDLIDKRVVINEKTKKDYENLYKENHIDLKLLERIVIIPNGILISDFENTIESRFENFTIGFVGRNSQEKRPELFFDIVRNLNCKAKVIGDNFEIYKNDFPKVTYFENCNIPKTIREEFSTISVLIVSSSREGFPLVIMEAMELGIPVIATDVGNIAEHVINDKNGFVGPVDAKEFLNFSSFQIKKLINNKELYVSLSTNAREYAVVNFNIENFKIEYRKLFYE</sequence>
<feature type="domain" description="Glycosyl transferase family 1" evidence="1">
    <location>
        <begin position="182"/>
        <end position="329"/>
    </location>
</feature>
<evidence type="ECO:0000259" key="1">
    <source>
        <dbReference type="Pfam" id="PF00534"/>
    </source>
</evidence>
<evidence type="ECO:0000313" key="3">
    <source>
        <dbReference type="Proteomes" id="UP001597549"/>
    </source>
</evidence>
<reference evidence="3" key="1">
    <citation type="journal article" date="2019" name="Int. J. Syst. Evol. Microbiol.">
        <title>The Global Catalogue of Microorganisms (GCM) 10K type strain sequencing project: providing services to taxonomists for standard genome sequencing and annotation.</title>
        <authorList>
            <consortium name="The Broad Institute Genomics Platform"/>
            <consortium name="The Broad Institute Genome Sequencing Center for Infectious Disease"/>
            <person name="Wu L."/>
            <person name="Ma J."/>
        </authorList>
    </citation>
    <scope>NUCLEOTIDE SEQUENCE [LARGE SCALE GENOMIC DNA]</scope>
    <source>
        <strain evidence="3">KCTC 52644</strain>
    </source>
</reference>
<dbReference type="PANTHER" id="PTHR12526">
    <property type="entry name" value="GLYCOSYLTRANSFERASE"/>
    <property type="match status" value="1"/>
</dbReference>
<dbReference type="GO" id="GO:0016757">
    <property type="term" value="F:glycosyltransferase activity"/>
    <property type="evidence" value="ECO:0007669"/>
    <property type="project" value="UniProtKB-KW"/>
</dbReference>
<dbReference type="SUPFAM" id="SSF53756">
    <property type="entry name" value="UDP-Glycosyltransferase/glycogen phosphorylase"/>
    <property type="match status" value="1"/>
</dbReference>
<dbReference type="InterPro" id="IPR001296">
    <property type="entry name" value="Glyco_trans_1"/>
</dbReference>
<dbReference type="RefSeq" id="WP_379808642.1">
    <property type="nucleotide sequence ID" value="NZ_JBHUOL010000021.1"/>
</dbReference>
<keyword evidence="3" id="KW-1185">Reference proteome</keyword>
<proteinExistence type="predicted"/>